<feature type="non-terminal residue" evidence="1">
    <location>
        <position position="113"/>
    </location>
</feature>
<proteinExistence type="predicted"/>
<organism evidence="1">
    <name type="scientific">marine metagenome</name>
    <dbReference type="NCBI Taxonomy" id="408172"/>
    <lineage>
        <taxon>unclassified sequences</taxon>
        <taxon>metagenomes</taxon>
        <taxon>ecological metagenomes</taxon>
    </lineage>
</organism>
<dbReference type="EMBL" id="UINC01117184">
    <property type="protein sequence ID" value="SVC89433.1"/>
    <property type="molecule type" value="Genomic_DNA"/>
</dbReference>
<name>A0A382QVC6_9ZZZZ</name>
<evidence type="ECO:0000313" key="1">
    <source>
        <dbReference type="EMBL" id="SVC89433.1"/>
    </source>
</evidence>
<protein>
    <submittedName>
        <fullName evidence="1">Uncharacterized protein</fullName>
    </submittedName>
</protein>
<reference evidence="1" key="1">
    <citation type="submission" date="2018-05" db="EMBL/GenBank/DDBJ databases">
        <authorList>
            <person name="Lanie J.A."/>
            <person name="Ng W.-L."/>
            <person name="Kazmierczak K.M."/>
            <person name="Andrzejewski T.M."/>
            <person name="Davidsen T.M."/>
            <person name="Wayne K.J."/>
            <person name="Tettelin H."/>
            <person name="Glass J.I."/>
            <person name="Rusch D."/>
            <person name="Podicherti R."/>
            <person name="Tsui H.-C.T."/>
            <person name="Winkler M.E."/>
        </authorList>
    </citation>
    <scope>NUCLEOTIDE SEQUENCE</scope>
</reference>
<accession>A0A382QVC6</accession>
<dbReference type="AlphaFoldDB" id="A0A382QVC6"/>
<gene>
    <name evidence="1" type="ORF">METZ01_LOCUS342287</name>
</gene>
<sequence>MKYLHIIFFTIFFICANLYAQEQDTIITDIEESSILDADIEQKKVNNKKEENISDLEKDEKNDIPLEYIIPTYDKLSGFTVGWSINQPVYAGHRFELEKYKPIFGIMISSPIT</sequence>